<accession>A0A0G4GED4</accession>
<dbReference type="EMBL" id="CDMZ01001127">
    <property type="protein sequence ID" value="CEM27722.1"/>
    <property type="molecule type" value="Genomic_DNA"/>
</dbReference>
<organism evidence="2">
    <name type="scientific">Chromera velia CCMP2878</name>
    <dbReference type="NCBI Taxonomy" id="1169474"/>
    <lineage>
        <taxon>Eukaryota</taxon>
        <taxon>Sar</taxon>
        <taxon>Alveolata</taxon>
        <taxon>Colpodellida</taxon>
        <taxon>Chromeraceae</taxon>
        <taxon>Chromera</taxon>
    </lineage>
</organism>
<feature type="compositionally biased region" description="Polar residues" evidence="1">
    <location>
        <begin position="28"/>
        <end position="38"/>
    </location>
</feature>
<dbReference type="AlphaFoldDB" id="A0A0G4GED4"/>
<gene>
    <name evidence="2" type="ORF">Cvel_21493</name>
</gene>
<protein>
    <submittedName>
        <fullName evidence="2">Uncharacterized protein</fullName>
    </submittedName>
</protein>
<feature type="region of interest" description="Disordered" evidence="1">
    <location>
        <begin position="19"/>
        <end position="44"/>
    </location>
</feature>
<sequence>MLRVLDGKCEKSTCPAEIGDHRDGESAEASQEWTLSNKTKNRHTHTYYGNTSEWKEKKDAVIASSFCKGPDKLLLRPLNPVHFQDWDTDDVRADAQKERMVENLLFIAKHPLPQAPATSSEWALSNKTRNRLTHMYNGNTAAVAAATCPHGFSRKELLGEPMDLTKANEPCLSPCTLLKKDHPPASAPNERR</sequence>
<evidence type="ECO:0000256" key="1">
    <source>
        <dbReference type="SAM" id="MobiDB-lite"/>
    </source>
</evidence>
<reference evidence="2" key="1">
    <citation type="submission" date="2014-11" db="EMBL/GenBank/DDBJ databases">
        <authorList>
            <person name="Otto D Thomas"/>
            <person name="Naeem Raeece"/>
        </authorList>
    </citation>
    <scope>NUCLEOTIDE SEQUENCE</scope>
</reference>
<dbReference type="VEuPathDB" id="CryptoDB:Cvel_21493"/>
<proteinExistence type="predicted"/>
<evidence type="ECO:0000313" key="2">
    <source>
        <dbReference type="EMBL" id="CEM27722.1"/>
    </source>
</evidence>
<dbReference type="PhylomeDB" id="A0A0G4GED4"/>
<name>A0A0G4GED4_9ALVE</name>